<dbReference type="PROSITE" id="PS00676">
    <property type="entry name" value="SIGMA54_INTERACT_2"/>
    <property type="match status" value="1"/>
</dbReference>
<protein>
    <submittedName>
        <fullName evidence="7">Sigma-54-dependent Fis family transcriptional regulator</fullName>
    </submittedName>
</protein>
<dbReference type="InterPro" id="IPR025943">
    <property type="entry name" value="Sigma_54_int_dom_ATP-bd_2"/>
</dbReference>
<evidence type="ECO:0000256" key="4">
    <source>
        <dbReference type="ARBA" id="ARBA00023125"/>
    </source>
</evidence>
<dbReference type="InterPro" id="IPR003593">
    <property type="entry name" value="AAA+_ATPase"/>
</dbReference>
<dbReference type="GO" id="GO:0005524">
    <property type="term" value="F:ATP binding"/>
    <property type="evidence" value="ECO:0007669"/>
    <property type="project" value="UniProtKB-KW"/>
</dbReference>
<proteinExistence type="predicted"/>
<reference evidence="7" key="2">
    <citation type="submission" date="2021-01" db="EMBL/GenBank/DDBJ databases">
        <authorList>
            <person name="Kang M."/>
        </authorList>
    </citation>
    <scope>NUCLEOTIDE SEQUENCE</scope>
    <source>
        <strain evidence="7">KACC 17527</strain>
    </source>
</reference>
<dbReference type="Pfam" id="PF20161">
    <property type="entry name" value="VpsR"/>
    <property type="match status" value="1"/>
</dbReference>
<evidence type="ECO:0000256" key="2">
    <source>
        <dbReference type="ARBA" id="ARBA00022840"/>
    </source>
</evidence>
<dbReference type="InterPro" id="IPR011006">
    <property type="entry name" value="CheY-like_superfamily"/>
</dbReference>
<dbReference type="InterPro" id="IPR009057">
    <property type="entry name" value="Homeodomain-like_sf"/>
</dbReference>
<dbReference type="SMART" id="SM00382">
    <property type="entry name" value="AAA"/>
    <property type="match status" value="1"/>
</dbReference>
<evidence type="ECO:0000313" key="7">
    <source>
        <dbReference type="EMBL" id="MBK6006402.1"/>
    </source>
</evidence>
<dbReference type="PROSITE" id="PS00688">
    <property type="entry name" value="SIGMA54_INTERACT_3"/>
    <property type="match status" value="1"/>
</dbReference>
<name>A0A934TRZ0_9BURK</name>
<dbReference type="Gene3D" id="1.10.10.60">
    <property type="entry name" value="Homeodomain-like"/>
    <property type="match status" value="1"/>
</dbReference>
<evidence type="ECO:0000256" key="1">
    <source>
        <dbReference type="ARBA" id="ARBA00022741"/>
    </source>
</evidence>
<keyword evidence="2" id="KW-0067">ATP-binding</keyword>
<dbReference type="Gene3D" id="1.10.8.60">
    <property type="match status" value="1"/>
</dbReference>
<feature type="domain" description="Sigma-54 factor interaction" evidence="6">
    <location>
        <begin position="142"/>
        <end position="371"/>
    </location>
</feature>
<keyword evidence="5" id="KW-0804">Transcription</keyword>
<dbReference type="RefSeq" id="WP_201169502.1">
    <property type="nucleotide sequence ID" value="NZ_JAEPWM010000003.1"/>
</dbReference>
<dbReference type="SUPFAM" id="SSF46689">
    <property type="entry name" value="Homeodomain-like"/>
    <property type="match status" value="1"/>
</dbReference>
<dbReference type="InterPro" id="IPR002197">
    <property type="entry name" value="HTH_Fis"/>
</dbReference>
<dbReference type="SUPFAM" id="SSF52540">
    <property type="entry name" value="P-loop containing nucleoside triphosphate hydrolases"/>
    <property type="match status" value="1"/>
</dbReference>
<comment type="caution">
    <text evidence="7">The sequence shown here is derived from an EMBL/GenBank/DDBJ whole genome shotgun (WGS) entry which is preliminary data.</text>
</comment>
<gene>
    <name evidence="7" type="ORF">JJB11_09890</name>
</gene>
<dbReference type="GO" id="GO:0006355">
    <property type="term" value="P:regulation of DNA-templated transcription"/>
    <property type="evidence" value="ECO:0007669"/>
    <property type="project" value="InterPro"/>
</dbReference>
<dbReference type="CDD" id="cd00009">
    <property type="entry name" value="AAA"/>
    <property type="match status" value="1"/>
</dbReference>
<organism evidence="7 8">
    <name type="scientific">Ramlibacter ginsenosidimutans</name>
    <dbReference type="NCBI Taxonomy" id="502333"/>
    <lineage>
        <taxon>Bacteria</taxon>
        <taxon>Pseudomonadati</taxon>
        <taxon>Pseudomonadota</taxon>
        <taxon>Betaproteobacteria</taxon>
        <taxon>Burkholderiales</taxon>
        <taxon>Comamonadaceae</taxon>
        <taxon>Ramlibacter</taxon>
    </lineage>
</organism>
<dbReference type="PANTHER" id="PTHR32071:SF120">
    <property type="entry name" value="TRANSCRIPTIONAL REGULATOR-RELATED"/>
    <property type="match status" value="1"/>
</dbReference>
<dbReference type="InterPro" id="IPR025944">
    <property type="entry name" value="Sigma_54_int_dom_CS"/>
</dbReference>
<dbReference type="InterPro" id="IPR058031">
    <property type="entry name" value="AAA_lid_NorR"/>
</dbReference>
<dbReference type="Proteomes" id="UP000630528">
    <property type="component" value="Unassembled WGS sequence"/>
</dbReference>
<sequence>MNEQRPILVVAAEDCRAELLEQLLARGWLATTASNLAAAAALLHSQRFPVALLLLDSSHPDAAAQFQTCAAMGSQCEWVGVFPAGECTRAPWRDLILTYFFDHHTYPADLTFLCQSLGHAWGRASLREGATGDSAPGGDMGMVGESPALRRLRSEIRKAGPSDAPVLIAGESGSGKELVARALHLGSRRAKAPFVPVNCGALPTTLIQSELFGHERGAFTGASSARRGLIEEASGGTLLLDEIAELPLETQATLLRFLQERRIVRVGSTHEIQVDTRVIAASHVDLESAVAVGRFRADLFFRLNVLHLRVPPLRERREDIPRLARHVYAQTAAGQRVIARGFHPDAIAAMMEWPWPGNVRELCNRVQRAVVMADRPLISADDLGLTTVQLGTAGDLEEARVEAEKCAIRDSLARERHNVTLAARDLGVSRMTLYRLMAKHSITPHAA</sequence>
<keyword evidence="3" id="KW-0805">Transcription regulation</keyword>
<dbReference type="SUPFAM" id="SSF52172">
    <property type="entry name" value="CheY-like"/>
    <property type="match status" value="1"/>
</dbReference>
<dbReference type="Pfam" id="PF02954">
    <property type="entry name" value="HTH_8"/>
    <property type="match status" value="1"/>
</dbReference>
<dbReference type="PANTHER" id="PTHR32071">
    <property type="entry name" value="TRANSCRIPTIONAL REGULATORY PROTEIN"/>
    <property type="match status" value="1"/>
</dbReference>
<dbReference type="InterPro" id="IPR025662">
    <property type="entry name" value="Sigma_54_int_dom_ATP-bd_1"/>
</dbReference>
<keyword evidence="1" id="KW-0547">Nucleotide-binding</keyword>
<dbReference type="EMBL" id="JAEPWM010000003">
    <property type="protein sequence ID" value="MBK6006402.1"/>
    <property type="molecule type" value="Genomic_DNA"/>
</dbReference>
<accession>A0A934TRZ0</accession>
<evidence type="ECO:0000313" key="8">
    <source>
        <dbReference type="Proteomes" id="UP000630528"/>
    </source>
</evidence>
<dbReference type="PROSITE" id="PS50045">
    <property type="entry name" value="SIGMA54_INTERACT_4"/>
    <property type="match status" value="1"/>
</dbReference>
<dbReference type="FunFam" id="3.40.50.300:FF:000006">
    <property type="entry name" value="DNA-binding transcriptional regulator NtrC"/>
    <property type="match status" value="1"/>
</dbReference>
<dbReference type="InterPro" id="IPR002078">
    <property type="entry name" value="Sigma_54_int"/>
</dbReference>
<dbReference type="PROSITE" id="PS00675">
    <property type="entry name" value="SIGMA54_INTERACT_1"/>
    <property type="match status" value="1"/>
</dbReference>
<dbReference type="Pfam" id="PF00158">
    <property type="entry name" value="Sigma54_activat"/>
    <property type="match status" value="1"/>
</dbReference>
<dbReference type="Pfam" id="PF25601">
    <property type="entry name" value="AAA_lid_14"/>
    <property type="match status" value="1"/>
</dbReference>
<evidence type="ECO:0000256" key="5">
    <source>
        <dbReference type="ARBA" id="ARBA00023163"/>
    </source>
</evidence>
<dbReference type="GO" id="GO:0043565">
    <property type="term" value="F:sequence-specific DNA binding"/>
    <property type="evidence" value="ECO:0007669"/>
    <property type="project" value="InterPro"/>
</dbReference>
<dbReference type="Gene3D" id="3.40.50.300">
    <property type="entry name" value="P-loop containing nucleotide triphosphate hydrolases"/>
    <property type="match status" value="1"/>
</dbReference>
<evidence type="ECO:0000259" key="6">
    <source>
        <dbReference type="PROSITE" id="PS50045"/>
    </source>
</evidence>
<dbReference type="AlphaFoldDB" id="A0A934TRZ0"/>
<dbReference type="InterPro" id="IPR045343">
    <property type="entry name" value="VpsR"/>
</dbReference>
<keyword evidence="4" id="KW-0238">DNA-binding</keyword>
<dbReference type="InterPro" id="IPR027417">
    <property type="entry name" value="P-loop_NTPase"/>
</dbReference>
<reference evidence="7" key="1">
    <citation type="journal article" date="2012" name="J. Microbiol. Biotechnol.">
        <title>Ramlibacter ginsenosidimutans sp. nov., with ginsenoside-converting activity.</title>
        <authorList>
            <person name="Wang L."/>
            <person name="An D.S."/>
            <person name="Kim S.G."/>
            <person name="Jin F.X."/>
            <person name="Kim S.C."/>
            <person name="Lee S.T."/>
            <person name="Im W.T."/>
        </authorList>
    </citation>
    <scope>NUCLEOTIDE SEQUENCE</scope>
    <source>
        <strain evidence="7">KACC 17527</strain>
    </source>
</reference>
<evidence type="ECO:0000256" key="3">
    <source>
        <dbReference type="ARBA" id="ARBA00023015"/>
    </source>
</evidence>
<keyword evidence="8" id="KW-1185">Reference proteome</keyword>